<gene>
    <name evidence="10" type="ORF">ACJMK2_044061</name>
</gene>
<evidence type="ECO:0000313" key="11">
    <source>
        <dbReference type="Proteomes" id="UP001634394"/>
    </source>
</evidence>
<name>A0ABD3W0L7_SINWO</name>
<evidence type="ECO:0000256" key="6">
    <source>
        <dbReference type="PROSITE-ProRule" id="PRU01052"/>
    </source>
</evidence>
<dbReference type="FunFam" id="1.20.1000.10:FF:000001">
    <property type="entry name" value="Guanylate binding protein 1"/>
    <property type="match status" value="1"/>
</dbReference>
<dbReference type="EMBL" id="JBJQND010000009">
    <property type="protein sequence ID" value="KAL3866793.1"/>
    <property type="molecule type" value="Genomic_DNA"/>
</dbReference>
<keyword evidence="11" id="KW-1185">Reference proteome</keyword>
<evidence type="ECO:0000259" key="9">
    <source>
        <dbReference type="PROSITE" id="PS51715"/>
    </source>
</evidence>
<feature type="region of interest" description="Disordered" evidence="8">
    <location>
        <begin position="638"/>
        <end position="657"/>
    </location>
</feature>
<reference evidence="10 11" key="1">
    <citation type="submission" date="2024-11" db="EMBL/GenBank/DDBJ databases">
        <title>Chromosome-level genome assembly of the freshwater bivalve Anodonta woodiana.</title>
        <authorList>
            <person name="Chen X."/>
        </authorList>
    </citation>
    <scope>NUCLEOTIDE SEQUENCE [LARGE SCALE GENOMIC DNA]</scope>
    <source>
        <strain evidence="10">MN2024</strain>
        <tissue evidence="10">Gills</tissue>
    </source>
</reference>
<evidence type="ECO:0000313" key="10">
    <source>
        <dbReference type="EMBL" id="KAL3866793.1"/>
    </source>
</evidence>
<organism evidence="10 11">
    <name type="scientific">Sinanodonta woodiana</name>
    <name type="common">Chinese pond mussel</name>
    <name type="synonym">Anodonta woodiana</name>
    <dbReference type="NCBI Taxonomy" id="1069815"/>
    <lineage>
        <taxon>Eukaryota</taxon>
        <taxon>Metazoa</taxon>
        <taxon>Spiralia</taxon>
        <taxon>Lophotrochozoa</taxon>
        <taxon>Mollusca</taxon>
        <taxon>Bivalvia</taxon>
        <taxon>Autobranchia</taxon>
        <taxon>Heteroconchia</taxon>
        <taxon>Palaeoheterodonta</taxon>
        <taxon>Unionida</taxon>
        <taxon>Unionoidea</taxon>
        <taxon>Unionidae</taxon>
        <taxon>Unioninae</taxon>
        <taxon>Sinanodonta</taxon>
    </lineage>
</organism>
<dbReference type="GO" id="GO:0005525">
    <property type="term" value="F:GTP binding"/>
    <property type="evidence" value="ECO:0007669"/>
    <property type="project" value="UniProtKB-KW"/>
</dbReference>
<keyword evidence="4" id="KW-0391">Immunity</keyword>
<dbReference type="Proteomes" id="UP001634394">
    <property type="component" value="Unassembled WGS sequence"/>
</dbReference>
<keyword evidence="5" id="KW-0342">GTP-binding</keyword>
<dbReference type="InterPro" id="IPR015894">
    <property type="entry name" value="Guanylate-bd_N"/>
</dbReference>
<dbReference type="GO" id="GO:0045087">
    <property type="term" value="P:innate immune response"/>
    <property type="evidence" value="ECO:0007669"/>
    <property type="project" value="UniProtKB-KW"/>
</dbReference>
<dbReference type="EMBL" id="JBJQND010000009">
    <property type="protein sequence ID" value="KAL3866792.1"/>
    <property type="molecule type" value="Genomic_DNA"/>
</dbReference>
<evidence type="ECO:0000256" key="1">
    <source>
        <dbReference type="ARBA" id="ARBA00022588"/>
    </source>
</evidence>
<evidence type="ECO:0000256" key="4">
    <source>
        <dbReference type="ARBA" id="ARBA00022859"/>
    </source>
</evidence>
<dbReference type="GO" id="GO:0016787">
    <property type="term" value="F:hydrolase activity"/>
    <property type="evidence" value="ECO:0007669"/>
    <property type="project" value="UniProtKB-KW"/>
</dbReference>
<sequence length="657" mass="75388">MAAADNGLLMPAPMCLVENTPDGLIVQDDTVRVLSQIRLPMVVVAIVGPYRTGKSFLLNRLMDKRSGFALGSTIESKTKGIWAWCRRHPINQEQCLLLLDTEGLGDVKKGDENNDNWIFALSVLLSSTLVYNCLSTLQQDALEKLHYVTELTDLIKVRAGQEFEDGTEFVKFFPSFVWVLRDFTLELEKDGKEITSDEYLMDALKLKRGTGKRVNDYNLPRECISNFFKEKRCFVFSRPVEKRELLSHLEAVPDSQLEVEFVQQAQHFYDYICTSANPKSVMGRHLNGSMFCRLVETYVDTIQSGNIPCLERAIDAMAQIENTKAVQAALDHYKARMQASVQLPTNFADELSHIHMTCDREAIEIFMSMSILDEKQESQKKLQDYIEEEYGRFCDLNRRASKEKCCHILTELMTPLSQNMAEGMYNKPGGYQEYIRDRERVLLQYRQAPGKGIMAEDTLGEFLRERNSEAEAILASDQALTEAERKRAEEERTAEICQQKALAAEEERVRLEQLQKDQLESYERNLELLQQKMLDEKRNLIAENERLLGQKLQEQERAIKDQLEKVAQSREQEIRELRECIERDRNERSQIQQEGKDGNGFIELLKDIGSSMYGFVGKVGANLIQPISEALAYRLSKKIKGKKPKTKQNGLQERPAV</sequence>
<evidence type="ECO:0000256" key="2">
    <source>
        <dbReference type="ARBA" id="ARBA00022741"/>
    </source>
</evidence>
<protein>
    <recommendedName>
        <fullName evidence="9">GB1/RHD3-type G domain-containing protein</fullName>
    </recommendedName>
</protein>
<evidence type="ECO:0000256" key="3">
    <source>
        <dbReference type="ARBA" id="ARBA00022801"/>
    </source>
</evidence>
<comment type="caution">
    <text evidence="10">The sequence shown here is derived from an EMBL/GenBank/DDBJ whole genome shotgun (WGS) entry which is preliminary data.</text>
</comment>
<dbReference type="SUPFAM" id="SSF48340">
    <property type="entry name" value="Interferon-induced guanylate-binding protein 1 (GBP1), C-terminal domain"/>
    <property type="match status" value="1"/>
</dbReference>
<feature type="coiled-coil region" evidence="7">
    <location>
        <begin position="480"/>
        <end position="594"/>
    </location>
</feature>
<proteinExistence type="inferred from homology"/>
<keyword evidence="1" id="KW-0399">Innate immunity</keyword>
<keyword evidence="2" id="KW-0547">Nucleotide-binding</keyword>
<keyword evidence="3" id="KW-0378">Hydrolase</keyword>
<dbReference type="InterPro" id="IPR037684">
    <property type="entry name" value="GBP_C"/>
</dbReference>
<comment type="similarity">
    <text evidence="6">Belongs to the TRAFAC class dynamin-like GTPase superfamily. GB1/RHD3 GTPase family.</text>
</comment>
<dbReference type="FunFam" id="3.40.50.300:FF:000422">
    <property type="entry name" value="Guanylate-binding protein 1"/>
    <property type="match status" value="1"/>
</dbReference>
<evidence type="ECO:0000256" key="8">
    <source>
        <dbReference type="SAM" id="MobiDB-lite"/>
    </source>
</evidence>
<dbReference type="Gene3D" id="3.40.50.300">
    <property type="entry name" value="P-loop containing nucleotide triphosphate hydrolases"/>
    <property type="match status" value="1"/>
</dbReference>
<dbReference type="InterPro" id="IPR036543">
    <property type="entry name" value="Guanylate-bd_C_sf"/>
</dbReference>
<dbReference type="AlphaFoldDB" id="A0ABD3W0L7"/>
<dbReference type="CDD" id="cd16269">
    <property type="entry name" value="GBP_C"/>
    <property type="match status" value="1"/>
</dbReference>
<dbReference type="Gene3D" id="1.20.1000.10">
    <property type="entry name" value="Guanylate-binding protein, C-terminal domain"/>
    <property type="match status" value="1"/>
</dbReference>
<dbReference type="SUPFAM" id="SSF52540">
    <property type="entry name" value="P-loop containing nucleoside triphosphate hydrolases"/>
    <property type="match status" value="1"/>
</dbReference>
<dbReference type="Pfam" id="PF02263">
    <property type="entry name" value="GBP"/>
    <property type="match status" value="1"/>
</dbReference>
<dbReference type="InterPro" id="IPR030386">
    <property type="entry name" value="G_GB1_RHD3_dom"/>
</dbReference>
<keyword evidence="7" id="KW-0175">Coiled coil</keyword>
<dbReference type="InterPro" id="IPR027417">
    <property type="entry name" value="P-loop_NTPase"/>
</dbReference>
<accession>A0ABD3W0L7</accession>
<dbReference type="PANTHER" id="PTHR10751">
    <property type="entry name" value="GUANYLATE BINDING PROTEIN"/>
    <property type="match status" value="1"/>
</dbReference>
<dbReference type="PROSITE" id="PS51715">
    <property type="entry name" value="G_GB1_RHD3"/>
    <property type="match status" value="1"/>
</dbReference>
<dbReference type="CDD" id="cd01851">
    <property type="entry name" value="GBP"/>
    <property type="match status" value="1"/>
</dbReference>
<evidence type="ECO:0000256" key="7">
    <source>
        <dbReference type="SAM" id="Coils"/>
    </source>
</evidence>
<dbReference type="Pfam" id="PF02841">
    <property type="entry name" value="GBP_C"/>
    <property type="match status" value="1"/>
</dbReference>
<dbReference type="InterPro" id="IPR003191">
    <property type="entry name" value="Guanylate-bd/ATL_C"/>
</dbReference>
<feature type="domain" description="GB1/RHD3-type G" evidence="9">
    <location>
        <begin position="38"/>
        <end position="273"/>
    </location>
</feature>
<evidence type="ECO:0000256" key="5">
    <source>
        <dbReference type="ARBA" id="ARBA00023134"/>
    </source>
</evidence>